<protein>
    <submittedName>
        <fullName evidence="1">Uncharacterized protein</fullName>
    </submittedName>
</protein>
<dbReference type="EMBL" id="OX459952">
    <property type="protein sequence ID" value="CAI9157860.1"/>
    <property type="molecule type" value="Genomic_DNA"/>
</dbReference>
<name>A0ABN8Y8H4_RANTA</name>
<evidence type="ECO:0000313" key="2">
    <source>
        <dbReference type="Proteomes" id="UP001176941"/>
    </source>
</evidence>
<evidence type="ECO:0000313" key="1">
    <source>
        <dbReference type="EMBL" id="CAI9157860.1"/>
    </source>
</evidence>
<accession>A0ABN8Y8H4</accession>
<sequence>MACSWESVKKNLTIWGQFSSGNSIFFSLPSSKMGYMFAGCSYMTVAESTTGCLVAQPDQGFQNPWKLSIPNWSTCLHELGNLVIPPLVREKLLYRVDKISFLGCHSSPWS</sequence>
<gene>
    <name evidence="1" type="ORF">MRATA1EN1_LOCUS6822</name>
</gene>
<proteinExistence type="predicted"/>
<keyword evidence="2" id="KW-1185">Reference proteome</keyword>
<dbReference type="Proteomes" id="UP001176941">
    <property type="component" value="Chromosome 16"/>
</dbReference>
<reference evidence="1" key="1">
    <citation type="submission" date="2023-04" db="EMBL/GenBank/DDBJ databases">
        <authorList>
            <consortium name="ELIXIR-Norway"/>
        </authorList>
    </citation>
    <scope>NUCLEOTIDE SEQUENCE [LARGE SCALE GENOMIC DNA]</scope>
</reference>
<organism evidence="1 2">
    <name type="scientific">Rangifer tarandus platyrhynchus</name>
    <name type="common">Svalbard reindeer</name>
    <dbReference type="NCBI Taxonomy" id="3082113"/>
    <lineage>
        <taxon>Eukaryota</taxon>
        <taxon>Metazoa</taxon>
        <taxon>Chordata</taxon>
        <taxon>Craniata</taxon>
        <taxon>Vertebrata</taxon>
        <taxon>Euteleostomi</taxon>
        <taxon>Mammalia</taxon>
        <taxon>Eutheria</taxon>
        <taxon>Laurasiatheria</taxon>
        <taxon>Artiodactyla</taxon>
        <taxon>Ruminantia</taxon>
        <taxon>Pecora</taxon>
        <taxon>Cervidae</taxon>
        <taxon>Odocoileinae</taxon>
        <taxon>Rangifer</taxon>
    </lineage>
</organism>